<feature type="chain" id="PRO_5034458746" evidence="1">
    <location>
        <begin position="24"/>
        <end position="474"/>
    </location>
</feature>
<dbReference type="OrthoDB" id="8549910at2759"/>
<dbReference type="Proteomes" id="UP000694844">
    <property type="component" value="Chromosome 8"/>
</dbReference>
<accession>A0A8B8B3U7</accession>
<dbReference type="AlphaFoldDB" id="A0A8B8B3U7"/>
<evidence type="ECO:0000313" key="3">
    <source>
        <dbReference type="RefSeq" id="XP_022298090.1"/>
    </source>
</evidence>
<organism evidence="2 3">
    <name type="scientific">Crassostrea virginica</name>
    <name type="common">Eastern oyster</name>
    <dbReference type="NCBI Taxonomy" id="6565"/>
    <lineage>
        <taxon>Eukaryota</taxon>
        <taxon>Metazoa</taxon>
        <taxon>Spiralia</taxon>
        <taxon>Lophotrochozoa</taxon>
        <taxon>Mollusca</taxon>
        <taxon>Bivalvia</taxon>
        <taxon>Autobranchia</taxon>
        <taxon>Pteriomorphia</taxon>
        <taxon>Ostreida</taxon>
        <taxon>Ostreoidea</taxon>
        <taxon>Ostreidae</taxon>
        <taxon>Crassostrea</taxon>
    </lineage>
</organism>
<evidence type="ECO:0000256" key="1">
    <source>
        <dbReference type="SAM" id="SignalP"/>
    </source>
</evidence>
<dbReference type="GeneID" id="111107269"/>
<reference evidence="3" key="1">
    <citation type="submission" date="2025-08" db="UniProtKB">
        <authorList>
            <consortium name="RefSeq"/>
        </authorList>
    </citation>
    <scope>IDENTIFICATION</scope>
    <source>
        <tissue evidence="3">Whole sample</tissue>
    </source>
</reference>
<keyword evidence="2" id="KW-1185">Reference proteome</keyword>
<gene>
    <name evidence="3" type="primary">LOC111107269</name>
</gene>
<dbReference type="InterPro" id="IPR039051">
    <property type="entry name" value="SE-CTX-like"/>
</dbReference>
<evidence type="ECO:0000313" key="2">
    <source>
        <dbReference type="Proteomes" id="UP000694844"/>
    </source>
</evidence>
<sequence>MKKSSLSILTVCMVLISVDHSAAQSEYNSVLQATGKIAGDINRGAFSTVVKNVAKTVSPFLNIFSSVLKLIFGTSSAPTESPELKYLHQLSDSINLKFDQVNSEFSDVKKLIDWTAVKISYATLETNIRAVSDHFKRIFEVPFSGMNEQKQLFIMNYKNGYTDSGTKLYEGFMLDNGVISQGLLRPAMKYTENNRGQMRTFMLGILKLLIMAAKAEMAYLGIKGYDHIIPFYSHQWQVRLELFQEKMNTIDLELKDNYLIQAKTDIDRFSMNNLGLSNHDFSRNIYRELSSKYFWRDWLVVVSTHTEGRNDAHSRVCNGVIKSTHRTKDLVIDSVEKDKPYFDINEVYKVCAALNHTCYTTAYFIPCAPIYSGHCSYAYGLCQPQISHTCYDYLLGSKPCRRVRRCGDYTYTKNAEAIFTWFTNIRNSCSTYSSIGIIATDKNPVYYAGPTEGNTNRLYVYDLGLCKYYAHFFG</sequence>
<proteinExistence type="predicted"/>
<dbReference type="PANTHER" id="PTHR40472:SF6">
    <property type="entry name" value="RICIN B-TYPE LECTIN DOMAIN-CONTAINING PROTEIN"/>
    <property type="match status" value="1"/>
</dbReference>
<feature type="signal peptide" evidence="1">
    <location>
        <begin position="1"/>
        <end position="23"/>
    </location>
</feature>
<dbReference type="PANTHER" id="PTHR40472">
    <property type="entry name" value="RICIN B-TYPE LECTIN DOMAIN-CONTAINING PROTEIN"/>
    <property type="match status" value="1"/>
</dbReference>
<keyword evidence="1" id="KW-0732">Signal</keyword>
<protein>
    <submittedName>
        <fullName evidence="3">Uncharacterized protein LOC111107269</fullName>
    </submittedName>
</protein>
<name>A0A8B8B3U7_CRAVI</name>
<dbReference type="RefSeq" id="XP_022298090.1">
    <property type="nucleotide sequence ID" value="XM_022442382.1"/>
</dbReference>
<dbReference type="KEGG" id="cvn:111107269"/>